<feature type="region of interest" description="Disordered" evidence="5">
    <location>
        <begin position="281"/>
        <end position="311"/>
    </location>
</feature>
<feature type="compositionally biased region" description="Polar residues" evidence="5">
    <location>
        <begin position="1"/>
        <end position="10"/>
    </location>
</feature>
<dbReference type="PANTHER" id="PTHR12479">
    <property type="entry name" value="LYSOSOMAL-ASSOCIATED TRANSMEMBRANE PROTEIN"/>
    <property type="match status" value="1"/>
</dbReference>
<gene>
    <name evidence="8" type="primary">LOC105004355</name>
</gene>
<dbReference type="AlphaFoldDB" id="A0A6P3J106"/>
<dbReference type="Proteomes" id="UP000515208">
    <property type="component" value="Unplaced"/>
</dbReference>
<keyword evidence="2 6" id="KW-0812">Transmembrane</keyword>
<comment type="subcellular location">
    <subcellularLocation>
        <location evidence="1">Endomembrane system</location>
        <topology evidence="1">Multi-pass membrane protein</topology>
    </subcellularLocation>
</comment>
<evidence type="ECO:0000313" key="7">
    <source>
        <dbReference type="Proteomes" id="UP000515208"/>
    </source>
</evidence>
<protein>
    <submittedName>
        <fullName evidence="8">Uncharacterized protein LOC105004355</fullName>
    </submittedName>
</protein>
<feature type="compositionally biased region" description="Pro residues" evidence="5">
    <location>
        <begin position="291"/>
        <end position="302"/>
    </location>
</feature>
<sequence>MERASANPSCGQLLHSDPTGEPGWQTQRGRVVRETNYCTFKLSEPGAAGPPVRWLSMPRVRVPEAASGLARVAAGSMVRRGCAGSGRAVATYRRRDLAEGREEAPKGSRVCGGASLDAAKKAGEREPGAGGAEEALRAQWNPSEGRLSRGEVGALRLRVWRWKSLQLVRRRAGGPEEFRWTLAVSRTARYLPDAGRTQRESLPGLWKIPPPLGQFPPQSARPRSEPFSLSLSIFSRRSRVQFDFSSGGLGMILGKLFPGLGWGRRRRSAIPVPSASRGSLAVENKVRCSPEPSPPSYAPPPSAVGKLRAGPSEQGTPRLLLLSGSFPSLFSSTTSRKSFQYLLKKLKVTSPQSDFNVNLSSVLYYSECLSPGFCSMALQLYTAPGFLEVALKKSLIHRQLANASGTLRKENDCHIVESILQICEGGGSGGGGGGVLQKERASPRVWNGTSLKTNRGGRADWDTGIEIYRLLCTILLGVWYLIVNAVVLLILLNTLADPYHYHFSRSELKGDFEFMDDANMCIAIVISFLMILICAMATYGAYKQHAAWIIPFFCYRIFDFALNTLVVVTILVYPNSIQEYTRQLPPDIPYKDDIMSVNPTCLVLVILLFISIILAFKGYLISCVWNCYRYTTGRNSSDVLVYVTSNDTTSAEGTGSFPGQLSSMWEHRTIPPRPGWEHRLT</sequence>
<evidence type="ECO:0000256" key="5">
    <source>
        <dbReference type="SAM" id="MobiDB-lite"/>
    </source>
</evidence>
<evidence type="ECO:0000256" key="2">
    <source>
        <dbReference type="ARBA" id="ARBA00022692"/>
    </source>
</evidence>
<dbReference type="PANTHER" id="PTHR12479:SF6">
    <property type="entry name" value="LYSOSOMAL-ASSOCIATED TRANSMEMBRANE PROTEIN 4B"/>
    <property type="match status" value="1"/>
</dbReference>
<dbReference type="GeneID" id="105004355"/>
<feature type="region of interest" description="Disordered" evidence="5">
    <location>
        <begin position="1"/>
        <end position="28"/>
    </location>
</feature>
<organism evidence="7 8">
    <name type="scientific">Bison bison bison</name>
    <name type="common">North American plains bison</name>
    <dbReference type="NCBI Taxonomy" id="43346"/>
    <lineage>
        <taxon>Eukaryota</taxon>
        <taxon>Metazoa</taxon>
        <taxon>Chordata</taxon>
        <taxon>Craniata</taxon>
        <taxon>Vertebrata</taxon>
        <taxon>Euteleostomi</taxon>
        <taxon>Mammalia</taxon>
        <taxon>Eutheria</taxon>
        <taxon>Laurasiatheria</taxon>
        <taxon>Artiodactyla</taxon>
        <taxon>Ruminantia</taxon>
        <taxon>Pecora</taxon>
        <taxon>Bovidae</taxon>
        <taxon>Bovinae</taxon>
        <taxon>Bison</taxon>
    </lineage>
</organism>
<evidence type="ECO:0000313" key="8">
    <source>
        <dbReference type="RefSeq" id="XP_010860253.1"/>
    </source>
</evidence>
<dbReference type="KEGG" id="bbis:105004355"/>
<evidence type="ECO:0000256" key="1">
    <source>
        <dbReference type="ARBA" id="ARBA00004127"/>
    </source>
</evidence>
<keyword evidence="4 6" id="KW-0472">Membrane</keyword>
<proteinExistence type="predicted"/>
<evidence type="ECO:0000256" key="6">
    <source>
        <dbReference type="SAM" id="Phobius"/>
    </source>
</evidence>
<name>A0A6P3J106_BISBB</name>
<keyword evidence="3 6" id="KW-1133">Transmembrane helix</keyword>
<dbReference type="RefSeq" id="XP_010860253.1">
    <property type="nucleotide sequence ID" value="XM_010861951.1"/>
</dbReference>
<keyword evidence="7" id="KW-1185">Reference proteome</keyword>
<accession>A0A6P3J106</accession>
<feature type="transmembrane region" description="Helical" evidence="6">
    <location>
        <begin position="517"/>
        <end position="542"/>
    </location>
</feature>
<dbReference type="GO" id="GO:0005765">
    <property type="term" value="C:lysosomal membrane"/>
    <property type="evidence" value="ECO:0007669"/>
    <property type="project" value="TreeGrafter"/>
</dbReference>
<feature type="transmembrane region" description="Helical" evidence="6">
    <location>
        <begin position="548"/>
        <end position="573"/>
    </location>
</feature>
<dbReference type="GO" id="GO:0012505">
    <property type="term" value="C:endomembrane system"/>
    <property type="evidence" value="ECO:0007669"/>
    <property type="project" value="UniProtKB-SubCell"/>
</dbReference>
<evidence type="ECO:0000256" key="3">
    <source>
        <dbReference type="ARBA" id="ARBA00022989"/>
    </source>
</evidence>
<feature type="transmembrane region" description="Helical" evidence="6">
    <location>
        <begin position="594"/>
        <end position="616"/>
    </location>
</feature>
<feature type="transmembrane region" description="Helical" evidence="6">
    <location>
        <begin position="474"/>
        <end position="496"/>
    </location>
</feature>
<reference evidence="8" key="1">
    <citation type="submission" date="2025-08" db="UniProtKB">
        <authorList>
            <consortium name="RefSeq"/>
        </authorList>
    </citation>
    <scope>IDENTIFICATION</scope>
    <source>
        <tissue evidence="8">Blood</tissue>
    </source>
</reference>
<dbReference type="InterPro" id="IPR051115">
    <property type="entry name" value="LAPTM_transporter"/>
</dbReference>
<evidence type="ECO:0000256" key="4">
    <source>
        <dbReference type="ARBA" id="ARBA00023136"/>
    </source>
</evidence>